<dbReference type="Gene3D" id="2.130.10.10">
    <property type="entry name" value="YVTN repeat-like/Quinoprotein amine dehydrogenase"/>
    <property type="match status" value="2"/>
</dbReference>
<dbReference type="EMBL" id="HBGE01109010">
    <property type="protein sequence ID" value="CAD9188220.1"/>
    <property type="molecule type" value="Transcribed_RNA"/>
</dbReference>
<dbReference type="Pfam" id="PF08662">
    <property type="entry name" value="eIF2A"/>
    <property type="match status" value="1"/>
</dbReference>
<dbReference type="GO" id="GO:0022627">
    <property type="term" value="C:cytosolic small ribosomal subunit"/>
    <property type="evidence" value="ECO:0007669"/>
    <property type="project" value="TreeGrafter"/>
</dbReference>
<dbReference type="AlphaFoldDB" id="A0A7S1S9P7"/>
<evidence type="ECO:0000256" key="7">
    <source>
        <dbReference type="ARBA" id="ARBA00022917"/>
    </source>
</evidence>
<evidence type="ECO:0000256" key="3">
    <source>
        <dbReference type="ARBA" id="ARBA00022540"/>
    </source>
</evidence>
<keyword evidence="7" id="KW-0648">Protein biosynthesis</keyword>
<dbReference type="GO" id="GO:0003743">
    <property type="term" value="F:translation initiation factor activity"/>
    <property type="evidence" value="ECO:0007669"/>
    <property type="project" value="UniProtKB-KW"/>
</dbReference>
<feature type="region of interest" description="Disordered" evidence="8">
    <location>
        <begin position="472"/>
        <end position="515"/>
    </location>
</feature>
<feature type="domain" description="Translation initiation factor beta propellor-like" evidence="9">
    <location>
        <begin position="252"/>
        <end position="435"/>
    </location>
</feature>
<evidence type="ECO:0000259" key="9">
    <source>
        <dbReference type="Pfam" id="PF08662"/>
    </source>
</evidence>
<accession>A0A7S1S9P7</accession>
<protein>
    <recommendedName>
        <fullName evidence="2">Eukaryotic translation initiation factor 2A</fullName>
    </recommendedName>
</protein>
<dbReference type="GO" id="GO:0003729">
    <property type="term" value="F:mRNA binding"/>
    <property type="evidence" value="ECO:0007669"/>
    <property type="project" value="TreeGrafter"/>
</dbReference>
<keyword evidence="6" id="KW-0810">Translation regulation</keyword>
<feature type="compositionally biased region" description="Basic and acidic residues" evidence="8">
    <location>
        <begin position="533"/>
        <end position="575"/>
    </location>
</feature>
<sequence length="640" mass="70064">MEFLAATKEGIFVYDALSVSKEDKAADWTAGHGADGLSAKVVAKLPSPTNAFGHSWSADGAQLASVCDDGVRIYDASAGYSLIRELPKVAPDVGGRTGGVRTVQFSAKNNFMVTYEKWDPQYPENVHCWALSGEKAGSRLLSVILKGYSSGALPVEMITWTFDEANCLILQPGVGIAVRDGDPSVPEGEEDEAPKKLIAEKSAGNFVVAPAHYNGACFVACYIPEGSLAARVAIYSLSNTAKSVAELHLPAKVKDCKILWNFDGTAVLVLASSDVDETGSSYFGTTYLYWVNLEGGKAKQTQIYGAKDGQVQDLCWSPTANEFMVVVGMLPATVALHDGKTGKQTTNLGQTRRNTLKWNPFGRFVAVGGFGTLPGDLDFFDRSKEETISSLRAALTVNCDWAPDGRHFITATVAPRMNEGNQMSIYRYTGERIIRLDYVPEHVEARHEDTGAGARTKTQALLYAVSWRPDKKQYEDRAASPPRPGNRRKKGLPDGSQAAASASAGPAYRPKGTAGGSVAAMMRGEMDAPAPSAEDRGRWESNEQPKLADWEIKKMERERRKEAEKRVQEDKDREKQELLDCKQAGIDGKKRIKELKKLLEEIEAAKDKDWDEQTDDDEALMEKEVDYRTELAELEKKHGS</sequence>
<evidence type="ECO:0000256" key="6">
    <source>
        <dbReference type="ARBA" id="ARBA00022845"/>
    </source>
</evidence>
<dbReference type="PANTHER" id="PTHR13227">
    <property type="entry name" value="EUKARYOTIC TRANSLATION INITIATION FACTOR 2A"/>
    <property type="match status" value="1"/>
</dbReference>
<dbReference type="SUPFAM" id="SSF82171">
    <property type="entry name" value="DPP6 N-terminal domain-like"/>
    <property type="match status" value="1"/>
</dbReference>
<reference evidence="10" key="1">
    <citation type="submission" date="2021-01" db="EMBL/GenBank/DDBJ databases">
        <authorList>
            <person name="Corre E."/>
            <person name="Pelletier E."/>
            <person name="Niang G."/>
            <person name="Scheremetjew M."/>
            <person name="Finn R."/>
            <person name="Kale V."/>
            <person name="Holt S."/>
            <person name="Cochrane G."/>
            <person name="Meng A."/>
            <person name="Brown T."/>
            <person name="Cohen L."/>
        </authorList>
    </citation>
    <scope>NUCLEOTIDE SEQUENCE</scope>
    <source>
        <strain evidence="10">OF101</strain>
    </source>
</reference>
<keyword evidence="4" id="KW-0853">WD repeat</keyword>
<dbReference type="InterPro" id="IPR011387">
    <property type="entry name" value="TIF2A"/>
</dbReference>
<dbReference type="GO" id="GO:0006417">
    <property type="term" value="P:regulation of translation"/>
    <property type="evidence" value="ECO:0007669"/>
    <property type="project" value="UniProtKB-KW"/>
</dbReference>
<keyword evidence="5" id="KW-0677">Repeat</keyword>
<evidence type="ECO:0000256" key="8">
    <source>
        <dbReference type="SAM" id="MobiDB-lite"/>
    </source>
</evidence>
<feature type="region of interest" description="Disordered" evidence="8">
    <location>
        <begin position="527"/>
        <end position="575"/>
    </location>
</feature>
<name>A0A7S1S9P7_ALECA</name>
<dbReference type="PANTHER" id="PTHR13227:SF0">
    <property type="entry name" value="EUKARYOTIC TRANSLATION INITIATION FACTOR 2A"/>
    <property type="match status" value="1"/>
</dbReference>
<keyword evidence="3" id="KW-0396">Initiation factor</keyword>
<evidence type="ECO:0000256" key="2">
    <source>
        <dbReference type="ARBA" id="ARBA00013819"/>
    </source>
</evidence>
<evidence type="ECO:0000256" key="5">
    <source>
        <dbReference type="ARBA" id="ARBA00022737"/>
    </source>
</evidence>
<dbReference type="GO" id="GO:0043022">
    <property type="term" value="F:ribosome binding"/>
    <property type="evidence" value="ECO:0007669"/>
    <property type="project" value="TreeGrafter"/>
</dbReference>
<proteinExistence type="inferred from homology"/>
<gene>
    <name evidence="10" type="ORF">ACAT0790_LOCUS64994</name>
</gene>
<dbReference type="GO" id="GO:0000049">
    <property type="term" value="F:tRNA binding"/>
    <property type="evidence" value="ECO:0007669"/>
    <property type="project" value="TreeGrafter"/>
</dbReference>
<evidence type="ECO:0000313" key="10">
    <source>
        <dbReference type="EMBL" id="CAD9188220.1"/>
    </source>
</evidence>
<evidence type="ECO:0000256" key="4">
    <source>
        <dbReference type="ARBA" id="ARBA00022574"/>
    </source>
</evidence>
<dbReference type="InterPro" id="IPR013979">
    <property type="entry name" value="TIF_beta_prop-like"/>
</dbReference>
<dbReference type="InterPro" id="IPR015943">
    <property type="entry name" value="WD40/YVTN_repeat-like_dom_sf"/>
</dbReference>
<comment type="similarity">
    <text evidence="1">Belongs to the WD repeat EIF2A family.</text>
</comment>
<evidence type="ECO:0000256" key="1">
    <source>
        <dbReference type="ARBA" id="ARBA00009573"/>
    </source>
</evidence>
<organism evidence="10">
    <name type="scientific">Alexandrium catenella</name>
    <name type="common">Red tide dinoflagellate</name>
    <name type="synonym">Gonyaulax catenella</name>
    <dbReference type="NCBI Taxonomy" id="2925"/>
    <lineage>
        <taxon>Eukaryota</taxon>
        <taxon>Sar</taxon>
        <taxon>Alveolata</taxon>
        <taxon>Dinophyceae</taxon>
        <taxon>Gonyaulacales</taxon>
        <taxon>Pyrocystaceae</taxon>
        <taxon>Alexandrium</taxon>
    </lineage>
</organism>